<evidence type="ECO:0000313" key="3">
    <source>
        <dbReference type="Proteomes" id="UP000272781"/>
    </source>
</evidence>
<dbReference type="EMBL" id="CP027432">
    <property type="protein sequence ID" value="QCI29083.1"/>
    <property type="molecule type" value="Genomic_DNA"/>
</dbReference>
<reference evidence="1" key="3">
    <citation type="submission" date="2019-06" db="EMBL/GenBank/DDBJ databases">
        <title>A comparative analysis of the Nautiliaceae.</title>
        <authorList>
            <person name="Grosche A."/>
            <person name="Smedile F."/>
            <person name="Vetriani C."/>
        </authorList>
    </citation>
    <scope>NUCLEOTIDE SEQUENCE</scope>
    <source>
        <strain evidence="1">TB6</strain>
    </source>
</reference>
<dbReference type="RefSeq" id="WP_123352975.1">
    <property type="nucleotide sequence ID" value="NZ_CP027432.2"/>
</dbReference>
<dbReference type="CDD" id="cd16438">
    <property type="entry name" value="beta_Kdo_transferase_KpsS_like"/>
    <property type="match status" value="1"/>
</dbReference>
<organism evidence="2 3">
    <name type="scientific">Caminibacter pacificus</name>
    <dbReference type="NCBI Taxonomy" id="1424653"/>
    <lineage>
        <taxon>Bacteria</taxon>
        <taxon>Pseudomonadati</taxon>
        <taxon>Campylobacterota</taxon>
        <taxon>Epsilonproteobacteria</taxon>
        <taxon>Nautiliales</taxon>
        <taxon>Nautiliaceae</taxon>
        <taxon>Caminibacter</taxon>
    </lineage>
</organism>
<reference evidence="4" key="1">
    <citation type="submission" date="2018-03" db="EMBL/GenBank/DDBJ databases">
        <title>A comparative analysis of the Nautiliaceae.</title>
        <authorList>
            <person name="Grosche A."/>
            <person name="Smedile F."/>
            <person name="Vetriani C."/>
        </authorList>
    </citation>
    <scope>NUCLEOTIDE SEQUENCE [LARGE SCALE GENOMIC DNA]</scope>
    <source>
        <strain evidence="4">TB6</strain>
    </source>
</reference>
<dbReference type="AlphaFoldDB" id="A0AAJ4RBE7"/>
<dbReference type="GO" id="GO:0015774">
    <property type="term" value="P:polysaccharide transport"/>
    <property type="evidence" value="ECO:0007669"/>
    <property type="project" value="InterPro"/>
</dbReference>
<name>A0AAJ4RBE7_9BACT</name>
<dbReference type="SUPFAM" id="SSF53756">
    <property type="entry name" value="UDP-Glycosyltransferase/glycogen phosphorylase"/>
    <property type="match status" value="1"/>
</dbReference>
<dbReference type="GO" id="GO:0000271">
    <property type="term" value="P:polysaccharide biosynthetic process"/>
    <property type="evidence" value="ECO:0007669"/>
    <property type="project" value="InterPro"/>
</dbReference>
<reference evidence="2 3" key="2">
    <citation type="submission" date="2018-11" db="EMBL/GenBank/DDBJ databases">
        <title>Genomic Encyclopedia of Type Strains, Phase IV (KMG-IV): sequencing the most valuable type-strain genomes for metagenomic binning, comparative biology and taxonomic classification.</title>
        <authorList>
            <person name="Goeker M."/>
        </authorList>
    </citation>
    <scope>NUCLEOTIDE SEQUENCE [LARGE SCALE GENOMIC DNA]</scope>
    <source>
        <strain evidence="2 3">DSM 27783</strain>
    </source>
</reference>
<dbReference type="EMBL" id="RJVK01000004">
    <property type="protein sequence ID" value="ROR39096.1"/>
    <property type="molecule type" value="Genomic_DNA"/>
</dbReference>
<evidence type="ECO:0000313" key="2">
    <source>
        <dbReference type="EMBL" id="ROR39096.1"/>
    </source>
</evidence>
<gene>
    <name evidence="1" type="ORF">C6V80_08960</name>
    <name evidence="2" type="ORF">EDC58_1594</name>
</gene>
<dbReference type="Pfam" id="PF05159">
    <property type="entry name" value="Capsule_synth"/>
    <property type="match status" value="1"/>
</dbReference>
<dbReference type="Proteomes" id="UP000272781">
    <property type="component" value="Unassembled WGS sequence"/>
</dbReference>
<accession>A0AAJ4RBE7</accession>
<dbReference type="InterPro" id="IPR007833">
    <property type="entry name" value="Capsule_polysaccharide_synth"/>
</dbReference>
<keyword evidence="4" id="KW-1185">Reference proteome</keyword>
<evidence type="ECO:0000313" key="4">
    <source>
        <dbReference type="Proteomes" id="UP000298805"/>
    </source>
</evidence>
<proteinExistence type="predicted"/>
<dbReference type="Proteomes" id="UP000298805">
    <property type="component" value="Chromosome"/>
</dbReference>
<sequence>MYEIIFIAHNTHQEKYFKTLSENLPFSSKVIRAKFSLCNAPKIDLSKKFEELNNKYSGRRLKLYKKYLQIESRLIYCEYKKIIKKYNPKLIGIWNGIKYPQFIINEFNTKKIYFENGFLPNTTQADCKGVNALNSVPRDKKFYQNLEYYKKPLPKELIPRTPVKKLEGNELDLNRKYVFIPLQVNYDSQIIYFSPWIKSMQQFFEVINSIADKFDFDFIFKAHPSDRVTNYENLIKKAKKNVHFATNPTSELIKNAKAVITINSSVGIESLLFNKKVITLGEAFYNIEGIVKHADNIQELTNILNSLDSWKIDEKLIKNFLGYLYYEYLIPSSWKNPDIKHFEKLKDRISQCLR</sequence>
<dbReference type="InterPro" id="IPR043148">
    <property type="entry name" value="TagF_C"/>
</dbReference>
<protein>
    <submittedName>
        <fullName evidence="2">Capsular polysaccharide export protein</fullName>
    </submittedName>
</protein>
<dbReference type="Gene3D" id="3.40.50.12580">
    <property type="match status" value="1"/>
</dbReference>
<evidence type="ECO:0000313" key="1">
    <source>
        <dbReference type="EMBL" id="QCI29083.1"/>
    </source>
</evidence>